<evidence type="ECO:0000313" key="6">
    <source>
        <dbReference type="Proteomes" id="UP000032120"/>
    </source>
</evidence>
<dbReference type="EMBL" id="JXSQ01000022">
    <property type="protein sequence ID" value="KIP51798.1"/>
    <property type="molecule type" value="Genomic_DNA"/>
</dbReference>
<dbReference type="InterPro" id="IPR023765">
    <property type="entry name" value="SBP_5_CS"/>
</dbReference>
<feature type="domain" description="Solute-binding protein family 5" evidence="4">
    <location>
        <begin position="88"/>
        <end position="450"/>
    </location>
</feature>
<dbReference type="PIRSF" id="PIRSF002741">
    <property type="entry name" value="MppA"/>
    <property type="match status" value="1"/>
</dbReference>
<dbReference type="Proteomes" id="UP000032120">
    <property type="component" value="Unassembled WGS sequence"/>
</dbReference>
<dbReference type="GO" id="GO:1904680">
    <property type="term" value="F:peptide transmembrane transporter activity"/>
    <property type="evidence" value="ECO:0007669"/>
    <property type="project" value="TreeGrafter"/>
</dbReference>
<dbReference type="GO" id="GO:0043190">
    <property type="term" value="C:ATP-binding cassette (ABC) transporter complex"/>
    <property type="evidence" value="ECO:0007669"/>
    <property type="project" value="InterPro"/>
</dbReference>
<proteinExistence type="inferred from homology"/>
<accession>A0A0D0IQL8</accession>
<dbReference type="SUPFAM" id="SSF53850">
    <property type="entry name" value="Periplasmic binding protein-like II"/>
    <property type="match status" value="1"/>
</dbReference>
<reference evidence="5 6" key="1">
    <citation type="submission" date="2015-01" db="EMBL/GenBank/DDBJ databases">
        <title>Draft genome sequence of Leucobacter komagatae strain VKM ST2845.</title>
        <authorList>
            <person name="Karlyshev A.V."/>
            <person name="Kudryashova E.B."/>
        </authorList>
    </citation>
    <scope>NUCLEOTIDE SEQUENCE [LARGE SCALE GENOMIC DNA]</scope>
    <source>
        <strain evidence="5 6">VKM ST2845</strain>
    </source>
</reference>
<name>A0A0D0IQL8_9MICO</name>
<dbReference type="GO" id="GO:0015833">
    <property type="term" value="P:peptide transport"/>
    <property type="evidence" value="ECO:0007669"/>
    <property type="project" value="TreeGrafter"/>
</dbReference>
<gene>
    <name evidence="5" type="ORF">SD72_13165</name>
</gene>
<evidence type="ECO:0000256" key="3">
    <source>
        <dbReference type="ARBA" id="ARBA00022729"/>
    </source>
</evidence>
<sequence>MITPAPTSQRAGALRRLGGATAAVAVGALVLAGCSSTSAPSDEAKDIVNLVTPAQPESLDPQISTDSIMGEITGPVFETLVTTNADLQVQPMLAESYVVSDDSLEYTFTLRDGVKFQDGSDLDADDVVASMNRWTRVSVAAQEAFAGSEWTKVDDLTVKLNVTAPSFLHLLYLSQVSTAYPAILPTEVLDKVGDGPIEEVADIIGTGPYQLTEWDADQKIVIEKWDDYQSRTEPSSGRAGAKEATINEVVFNFVPDASTRTLGLQSGQYDATTELPFDSLDQFKDDENIVLDTYMVGPINLVYSDDASSPFSNVINRQAINTGLDRDPIMLSAVGSKDLYDLVHHNMTLGQQAIWDTEVGKADFNKVDVAKAKEMLKEGGYNGEQVTVLANKDYSEAYNGAVVVVEQLKGMGVDATLDAYEWGAFSEKYRERRDEWDLVVFPFGTELDPTQTIGFLPTRAGYFDGPELQALLAKFRGAPTQAEASALFDDMQAWVEETRPMSRIGDAHNVYAANKDLDPAWFDGHFMWWNAKWKN</sequence>
<organism evidence="5 6">
    <name type="scientific">Leucobacter komagatae</name>
    <dbReference type="NCBI Taxonomy" id="55969"/>
    <lineage>
        <taxon>Bacteria</taxon>
        <taxon>Bacillati</taxon>
        <taxon>Actinomycetota</taxon>
        <taxon>Actinomycetes</taxon>
        <taxon>Micrococcales</taxon>
        <taxon>Microbacteriaceae</taxon>
        <taxon>Leucobacter</taxon>
    </lineage>
</organism>
<comment type="similarity">
    <text evidence="2">Belongs to the bacterial solute-binding protein 5 family.</text>
</comment>
<dbReference type="AlphaFoldDB" id="A0A0D0IQL8"/>
<dbReference type="RefSeq" id="WP_042544920.1">
    <property type="nucleotide sequence ID" value="NZ_JXSQ01000022.1"/>
</dbReference>
<dbReference type="Gene3D" id="3.40.190.10">
    <property type="entry name" value="Periplasmic binding protein-like II"/>
    <property type="match status" value="1"/>
</dbReference>
<dbReference type="PANTHER" id="PTHR30290:SF38">
    <property type="entry name" value="D,D-DIPEPTIDE-BINDING PERIPLASMIC PROTEIN DDPA-RELATED"/>
    <property type="match status" value="1"/>
</dbReference>
<protein>
    <recommendedName>
        <fullName evidence="4">Solute-binding protein family 5 domain-containing protein</fullName>
    </recommendedName>
</protein>
<keyword evidence="3" id="KW-0732">Signal</keyword>
<evidence type="ECO:0000313" key="5">
    <source>
        <dbReference type="EMBL" id="KIP51798.1"/>
    </source>
</evidence>
<dbReference type="InterPro" id="IPR039424">
    <property type="entry name" value="SBP_5"/>
</dbReference>
<comment type="caution">
    <text evidence="5">The sequence shown here is derived from an EMBL/GenBank/DDBJ whole genome shotgun (WGS) entry which is preliminary data.</text>
</comment>
<dbReference type="GO" id="GO:0042597">
    <property type="term" value="C:periplasmic space"/>
    <property type="evidence" value="ECO:0007669"/>
    <property type="project" value="UniProtKB-ARBA"/>
</dbReference>
<evidence type="ECO:0000259" key="4">
    <source>
        <dbReference type="Pfam" id="PF00496"/>
    </source>
</evidence>
<dbReference type="PANTHER" id="PTHR30290">
    <property type="entry name" value="PERIPLASMIC BINDING COMPONENT OF ABC TRANSPORTER"/>
    <property type="match status" value="1"/>
</dbReference>
<evidence type="ECO:0000256" key="2">
    <source>
        <dbReference type="ARBA" id="ARBA00005695"/>
    </source>
</evidence>
<dbReference type="Pfam" id="PF00496">
    <property type="entry name" value="SBP_bac_5"/>
    <property type="match status" value="1"/>
</dbReference>
<keyword evidence="6" id="KW-1185">Reference proteome</keyword>
<dbReference type="InterPro" id="IPR030678">
    <property type="entry name" value="Peptide/Ni-bd"/>
</dbReference>
<dbReference type="Gene3D" id="3.90.76.10">
    <property type="entry name" value="Dipeptide-binding Protein, Domain 1"/>
    <property type="match status" value="1"/>
</dbReference>
<dbReference type="OrthoDB" id="5243526at2"/>
<dbReference type="Gene3D" id="3.10.105.10">
    <property type="entry name" value="Dipeptide-binding Protein, Domain 3"/>
    <property type="match status" value="1"/>
</dbReference>
<dbReference type="InterPro" id="IPR000914">
    <property type="entry name" value="SBP_5_dom"/>
</dbReference>
<dbReference type="PROSITE" id="PS01040">
    <property type="entry name" value="SBP_BACTERIAL_5"/>
    <property type="match status" value="1"/>
</dbReference>
<comment type="subcellular location">
    <subcellularLocation>
        <location evidence="1">Cell membrane</location>
        <topology evidence="1">Lipid-anchor</topology>
    </subcellularLocation>
</comment>
<evidence type="ECO:0000256" key="1">
    <source>
        <dbReference type="ARBA" id="ARBA00004193"/>
    </source>
</evidence>